<feature type="compositionally biased region" description="Basic and acidic residues" evidence="5">
    <location>
        <begin position="550"/>
        <end position="567"/>
    </location>
</feature>
<protein>
    <submittedName>
        <fullName evidence="6">(Atlantic silverside) hypothetical protein</fullName>
    </submittedName>
</protein>
<organism evidence="6 7">
    <name type="scientific">Menidia menidia</name>
    <name type="common">Atlantic silverside</name>
    <dbReference type="NCBI Taxonomy" id="238744"/>
    <lineage>
        <taxon>Eukaryota</taxon>
        <taxon>Metazoa</taxon>
        <taxon>Chordata</taxon>
        <taxon>Craniata</taxon>
        <taxon>Vertebrata</taxon>
        <taxon>Euteleostomi</taxon>
        <taxon>Actinopterygii</taxon>
        <taxon>Neopterygii</taxon>
        <taxon>Teleostei</taxon>
        <taxon>Neoteleostei</taxon>
        <taxon>Acanthomorphata</taxon>
        <taxon>Ovalentaria</taxon>
        <taxon>Atherinomorphae</taxon>
        <taxon>Atheriniformes</taxon>
        <taxon>Atherinopsidae</taxon>
        <taxon>Menidiinae</taxon>
        <taxon>Menidia</taxon>
    </lineage>
</organism>
<feature type="compositionally biased region" description="Basic and acidic residues" evidence="5">
    <location>
        <begin position="578"/>
        <end position="590"/>
    </location>
</feature>
<feature type="compositionally biased region" description="Low complexity" evidence="5">
    <location>
        <begin position="128"/>
        <end position="146"/>
    </location>
</feature>
<feature type="compositionally biased region" description="Acidic residues" evidence="5">
    <location>
        <begin position="469"/>
        <end position="499"/>
    </location>
</feature>
<dbReference type="InterPro" id="IPR006709">
    <property type="entry name" value="SSU_processome_Utp14"/>
</dbReference>
<evidence type="ECO:0000256" key="1">
    <source>
        <dbReference type="ARBA" id="ARBA00004604"/>
    </source>
</evidence>
<comment type="caution">
    <text evidence="6">The sequence shown here is derived from an EMBL/GenBank/DDBJ whole genome shotgun (WGS) entry which is preliminary data.</text>
</comment>
<dbReference type="Pfam" id="PF04615">
    <property type="entry name" value="Utp14"/>
    <property type="match status" value="2"/>
</dbReference>
<keyword evidence="4" id="KW-0539">Nucleus</keyword>
<evidence type="ECO:0000313" key="7">
    <source>
        <dbReference type="Proteomes" id="UP000677803"/>
    </source>
</evidence>
<name>A0A8S4AGG0_9TELE</name>
<dbReference type="PANTHER" id="PTHR14150:SF12">
    <property type="entry name" value="U3 SMALL NUCLEOLAR RNA-ASSOCIATED PROTEIN 14 HOMOLOG A"/>
    <property type="match status" value="1"/>
</dbReference>
<feature type="region of interest" description="Disordered" evidence="5">
    <location>
        <begin position="1"/>
        <end position="75"/>
    </location>
</feature>
<keyword evidence="3" id="KW-0597">Phosphoprotein</keyword>
<dbReference type="AlphaFoldDB" id="A0A8S4AGG0"/>
<feature type="region of interest" description="Disordered" evidence="5">
    <location>
        <begin position="698"/>
        <end position="751"/>
    </location>
</feature>
<proteinExistence type="inferred from homology"/>
<feature type="region of interest" description="Disordered" evidence="5">
    <location>
        <begin position="126"/>
        <end position="158"/>
    </location>
</feature>
<gene>
    <name evidence="6" type="ORF">MMEN_LOCUS2657</name>
</gene>
<feature type="compositionally biased region" description="Acidic residues" evidence="5">
    <location>
        <begin position="61"/>
        <end position="70"/>
    </location>
</feature>
<evidence type="ECO:0000256" key="2">
    <source>
        <dbReference type="ARBA" id="ARBA00007774"/>
    </source>
</evidence>
<feature type="region of interest" description="Disordered" evidence="5">
    <location>
        <begin position="630"/>
        <end position="661"/>
    </location>
</feature>
<dbReference type="GO" id="GO:0006364">
    <property type="term" value="P:rRNA processing"/>
    <property type="evidence" value="ECO:0007669"/>
    <property type="project" value="InterPro"/>
</dbReference>
<evidence type="ECO:0000256" key="5">
    <source>
        <dbReference type="SAM" id="MobiDB-lite"/>
    </source>
</evidence>
<dbReference type="EMBL" id="CAJRST010001113">
    <property type="protein sequence ID" value="CAG5866015.1"/>
    <property type="molecule type" value="Genomic_DNA"/>
</dbReference>
<dbReference type="OrthoDB" id="277439at2759"/>
<feature type="region of interest" description="Disordered" evidence="5">
    <location>
        <begin position="369"/>
        <end position="594"/>
    </location>
</feature>
<keyword evidence="7" id="KW-1185">Reference proteome</keyword>
<evidence type="ECO:0000256" key="4">
    <source>
        <dbReference type="ARBA" id="ARBA00023242"/>
    </source>
</evidence>
<feature type="compositionally biased region" description="Basic residues" evidence="5">
    <location>
        <begin position="1"/>
        <end position="13"/>
    </location>
</feature>
<reference evidence="6" key="1">
    <citation type="submission" date="2021-05" db="EMBL/GenBank/DDBJ databases">
        <authorList>
            <person name="Tigano A."/>
        </authorList>
    </citation>
    <scope>NUCLEOTIDE SEQUENCE</scope>
</reference>
<dbReference type="Proteomes" id="UP000677803">
    <property type="component" value="Unassembled WGS sequence"/>
</dbReference>
<comment type="subcellular location">
    <subcellularLocation>
        <location evidence="1">Nucleus</location>
        <location evidence="1">Nucleolus</location>
    </subcellularLocation>
</comment>
<dbReference type="GO" id="GO:0032040">
    <property type="term" value="C:small-subunit processome"/>
    <property type="evidence" value="ECO:0007669"/>
    <property type="project" value="InterPro"/>
</dbReference>
<dbReference type="PANTHER" id="PTHR14150">
    <property type="entry name" value="U3 SMALL NUCLEOLAR RNA-ASSOCIATED PROTEIN 14"/>
    <property type="match status" value="1"/>
</dbReference>
<feature type="compositionally biased region" description="Acidic residues" evidence="5">
    <location>
        <begin position="375"/>
        <end position="391"/>
    </location>
</feature>
<feature type="compositionally biased region" description="Acidic residues" evidence="5">
    <location>
        <begin position="442"/>
        <end position="453"/>
    </location>
</feature>
<feature type="compositionally biased region" description="Basic residues" evidence="5">
    <location>
        <begin position="637"/>
        <end position="646"/>
    </location>
</feature>
<feature type="compositionally biased region" description="Acidic residues" evidence="5">
    <location>
        <begin position="32"/>
        <end position="51"/>
    </location>
</feature>
<evidence type="ECO:0000313" key="6">
    <source>
        <dbReference type="EMBL" id="CAG5866015.1"/>
    </source>
</evidence>
<comment type="similarity">
    <text evidence="2">Belongs to the UTP14 family.</text>
</comment>
<accession>A0A8S4AGG0</accession>
<sequence length="751" mass="83981">MAKVSKKKANKRSSKAEKKRLMEEEEVRGAGGEEEEEEEVNGAGGEEEEEEVKGAGGAVSSEEEDGEDGEDDRKRRRLLEAIMALGGKRKKTLGERSEAAALMSEFTVTAEGEAERVELSDLVGAAGGAPAVPAQSRKQLRSLQRSQRTEECPLSSQQRERIQRDLAFQKTAARVSRWDAVISQNQRAEQLVFPLDREPSGPRPMERVVVGWGAQTPLEREVFALLSAHKQPLHDPVLTPAEEASVRAMSLEEARVRRAELQKARALQSYHEAKARREAKIKSKKYHRVHNKARRKELLRQFERQVREEPGAALEALQGAELRRMQERMSLKHQNSSRWAKSRAIVAKYDLGARRAMQQQLELNRELTQRAGGDPGEEEEEQEEAQEEPEVLPDFVNDAEPGPDPSNPWMRGKLGKLSEEQAQGGGGQEEAQREEEEKRVEEEEEEDVMEEGEQALLTEFDRKRKLRQEEEEEAQEREGGAQEEEEAQEREGGAQEEEAAVQNGSLRPPPLPEEAPPLLEEGLLRTRTFEDLDLLAQDPGPAPDRQQEEEEHRAEEGADQSLPRDRGGAPAPTVADSEDPRDPPDQRGLIREAFAGDDVVSDFLTDKRRQEQAGGAKVVDLSLPGWGEWGGLGLKPSARKRRRFRVRGAAPPPRRDQQLPSVIISEKRGGSVAPHQVSALPFPFQTQAQFQGCMRAPLGRTWNTERTLKRATRPRDLQWSNEDDIYSQGLAPPPPGTQSQHTPSLTLPPGS</sequence>
<evidence type="ECO:0000256" key="3">
    <source>
        <dbReference type="ARBA" id="ARBA00022553"/>
    </source>
</evidence>